<feature type="transmembrane region" description="Helical" evidence="1">
    <location>
        <begin position="294"/>
        <end position="317"/>
    </location>
</feature>
<feature type="transmembrane region" description="Helical" evidence="1">
    <location>
        <begin position="133"/>
        <end position="156"/>
    </location>
</feature>
<keyword evidence="1" id="KW-1133">Transmembrane helix</keyword>
<evidence type="ECO:0000256" key="1">
    <source>
        <dbReference type="SAM" id="Phobius"/>
    </source>
</evidence>
<dbReference type="Proteomes" id="UP000243535">
    <property type="component" value="Unassembled WGS sequence"/>
</dbReference>
<gene>
    <name evidence="2" type="ORF">Ga0061063_0325</name>
</gene>
<feature type="transmembrane region" description="Helical" evidence="1">
    <location>
        <begin position="168"/>
        <end position="186"/>
    </location>
</feature>
<dbReference type="Gene3D" id="1.20.1530.20">
    <property type="match status" value="1"/>
</dbReference>
<accession>A0A0K6GSF3</accession>
<evidence type="ECO:0000313" key="3">
    <source>
        <dbReference type="Proteomes" id="UP000243535"/>
    </source>
</evidence>
<dbReference type="PANTHER" id="PTHR18640:SF5">
    <property type="entry name" value="SODIUM_BILE ACID COTRANSPORTER 7"/>
    <property type="match status" value="1"/>
</dbReference>
<reference evidence="3" key="1">
    <citation type="submission" date="2015-08" db="EMBL/GenBank/DDBJ databases">
        <authorList>
            <person name="Varghese N."/>
        </authorList>
    </citation>
    <scope>NUCLEOTIDE SEQUENCE [LARGE SCALE GENOMIC DNA]</scope>
    <source>
        <strain evidence="3">DSM 17901</strain>
    </source>
</reference>
<dbReference type="OrthoDB" id="9792271at2"/>
<dbReference type="InterPro" id="IPR016833">
    <property type="entry name" value="Put_Na-Bile_cotransptr"/>
</dbReference>
<dbReference type="Pfam" id="PF13593">
    <property type="entry name" value="SBF_like"/>
    <property type="match status" value="1"/>
</dbReference>
<feature type="transmembrane region" description="Helical" evidence="1">
    <location>
        <begin position="71"/>
        <end position="95"/>
    </location>
</feature>
<protein>
    <submittedName>
        <fullName evidence="2">Predicted Na+-dependent transporter</fullName>
    </submittedName>
</protein>
<dbReference type="RefSeq" id="WP_055433100.1">
    <property type="nucleotide sequence ID" value="NZ_CYHA01000001.1"/>
</dbReference>
<keyword evidence="1" id="KW-0812">Transmembrane</keyword>
<feature type="transmembrane region" description="Helical" evidence="1">
    <location>
        <begin position="233"/>
        <end position="255"/>
    </location>
</feature>
<dbReference type="EMBL" id="CYHA01000001">
    <property type="protein sequence ID" value="CUA81483.1"/>
    <property type="molecule type" value="Genomic_DNA"/>
</dbReference>
<keyword evidence="3" id="KW-1185">Reference proteome</keyword>
<dbReference type="AlphaFoldDB" id="A0A0K6GSF3"/>
<keyword evidence="1" id="KW-0472">Membrane</keyword>
<feature type="transmembrane region" description="Helical" evidence="1">
    <location>
        <begin position="40"/>
        <end position="59"/>
    </location>
</feature>
<evidence type="ECO:0000313" key="2">
    <source>
        <dbReference type="EMBL" id="CUA81483.1"/>
    </source>
</evidence>
<dbReference type="STRING" id="375574.GCA_001418035_00125"/>
<proteinExistence type="predicted"/>
<dbReference type="PANTHER" id="PTHR18640">
    <property type="entry name" value="SOLUTE CARRIER FAMILY 10 MEMBER 7"/>
    <property type="match status" value="1"/>
</dbReference>
<dbReference type="GO" id="GO:0005886">
    <property type="term" value="C:plasma membrane"/>
    <property type="evidence" value="ECO:0007669"/>
    <property type="project" value="TreeGrafter"/>
</dbReference>
<dbReference type="PIRSF" id="PIRSF026166">
    <property type="entry name" value="UCP026166"/>
    <property type="match status" value="1"/>
</dbReference>
<dbReference type="InterPro" id="IPR038770">
    <property type="entry name" value="Na+/solute_symporter_sf"/>
</dbReference>
<name>A0A0K6GSF3_9NEIS</name>
<organism evidence="2 3">
    <name type="scientific">Gulbenkiania indica</name>
    <dbReference type="NCBI Taxonomy" id="375574"/>
    <lineage>
        <taxon>Bacteria</taxon>
        <taxon>Pseudomonadati</taxon>
        <taxon>Pseudomonadota</taxon>
        <taxon>Betaproteobacteria</taxon>
        <taxon>Neisseriales</taxon>
        <taxon>Chromobacteriaceae</taxon>
        <taxon>Gulbenkiania</taxon>
    </lineage>
</organism>
<sequence>MNWLKRFGLDGFMLALVGAVGLAVAWPALGRTGGLVRIEYFTNYGVALVFLLYGLTLSPQKLREGLFNWRLHLVVQLSTFLLFPLLGLLLVTLFGAHLTPALALGFFYLAALPSTVSSSVAMTSIARGNVPGAIFNASLSSLIGVFVTPLWINAYLKANGAPFDLWPVILKVVLLVLLPIVLGQVLRPLLIRWLTQHAALTKRLDRATILAIVLNSFSDSVAEGVWAQHGVSTIALIAAVSVGLFVLVYALMNLLCRRLGFDRGDTIASTFCGSKKSLAAGVPMAKVMFGAHPALGLIIAPIMVYHFLQLVIVSYLARQLGEAEAAR</sequence>
<feature type="transmembrane region" description="Helical" evidence="1">
    <location>
        <begin position="101"/>
        <end position="121"/>
    </location>
</feature>